<name>A0ABN9T1H2_9DINO</name>
<evidence type="ECO:0000256" key="1">
    <source>
        <dbReference type="SAM" id="MobiDB-lite"/>
    </source>
</evidence>
<accession>A0ABN9T1H2</accession>
<sequence>MLQRDLPPLSGGCRLPSGYVRCRLAQAALSARARRTEKPRAAAMGATVAPASVSPVQPQGCAAGGASPPPEAAAAAAGPAPAAAAAGAPRGILRRRSARAGRSPPPPPPPWRRLCPRRRQQLVSFKSTVRVREYRRVLDGGGTVPGDGSSVTLGLGRLVAKSSAPLLHDRPPSQRPIEERSWVPSGMRVHMLRKAMGDKVFFGLWAKRRWEVARIKRSRKRCNHDGADCCLMPESLEEAEGRAAALREEVERRVPPKRTRAGPGAAVTMLASPPKTCRSPRKRPFKEVEFSELPAAPHSPVDSKVLAVLDAPDNLRSPPAKRQWAAKGA</sequence>
<gene>
    <name evidence="2" type="ORF">PCOR1329_LOCUS34660</name>
</gene>
<comment type="caution">
    <text evidence="2">The sequence shown here is derived from an EMBL/GenBank/DDBJ whole genome shotgun (WGS) entry which is preliminary data.</text>
</comment>
<evidence type="ECO:0008006" key="4">
    <source>
        <dbReference type="Google" id="ProtNLM"/>
    </source>
</evidence>
<feature type="compositionally biased region" description="Low complexity" evidence="1">
    <location>
        <begin position="72"/>
        <end position="89"/>
    </location>
</feature>
<feature type="region of interest" description="Disordered" evidence="1">
    <location>
        <begin position="33"/>
        <end position="89"/>
    </location>
</feature>
<dbReference type="Proteomes" id="UP001189429">
    <property type="component" value="Unassembled WGS sequence"/>
</dbReference>
<organism evidence="2 3">
    <name type="scientific">Prorocentrum cordatum</name>
    <dbReference type="NCBI Taxonomy" id="2364126"/>
    <lineage>
        <taxon>Eukaryota</taxon>
        <taxon>Sar</taxon>
        <taxon>Alveolata</taxon>
        <taxon>Dinophyceae</taxon>
        <taxon>Prorocentrales</taxon>
        <taxon>Prorocentraceae</taxon>
        <taxon>Prorocentrum</taxon>
    </lineage>
</organism>
<proteinExistence type="predicted"/>
<feature type="region of interest" description="Disordered" evidence="1">
    <location>
        <begin position="254"/>
        <end position="284"/>
    </location>
</feature>
<evidence type="ECO:0000313" key="3">
    <source>
        <dbReference type="Proteomes" id="UP001189429"/>
    </source>
</evidence>
<reference evidence="2" key="1">
    <citation type="submission" date="2023-10" db="EMBL/GenBank/DDBJ databases">
        <authorList>
            <person name="Chen Y."/>
            <person name="Shah S."/>
            <person name="Dougan E. K."/>
            <person name="Thang M."/>
            <person name="Chan C."/>
        </authorList>
    </citation>
    <scope>NUCLEOTIDE SEQUENCE [LARGE SCALE GENOMIC DNA]</scope>
</reference>
<evidence type="ECO:0000313" key="2">
    <source>
        <dbReference type="EMBL" id="CAK0838802.1"/>
    </source>
</evidence>
<dbReference type="EMBL" id="CAUYUJ010014249">
    <property type="protein sequence ID" value="CAK0838802.1"/>
    <property type="molecule type" value="Genomic_DNA"/>
</dbReference>
<keyword evidence="3" id="KW-1185">Reference proteome</keyword>
<protein>
    <recommendedName>
        <fullName evidence="4">AP2/ERF domain-containing protein</fullName>
    </recommendedName>
</protein>